<feature type="transmembrane region" description="Helical" evidence="1">
    <location>
        <begin position="38"/>
        <end position="58"/>
    </location>
</feature>
<proteinExistence type="predicted"/>
<keyword evidence="1" id="KW-1133">Transmembrane helix</keyword>
<feature type="transmembrane region" description="Helical" evidence="1">
    <location>
        <begin position="1179"/>
        <end position="1201"/>
    </location>
</feature>
<sequence>MMNTLKTYFLNLNFFQSSNPYNQPDDHEHRSNIIATRVYIIIYGITLSTLILSLWLSANISQVTLEYPTQNQFQTLPLDAQCPCSRISLSYGQFVSIQTRFHQVCSSDFISDRWIKAIFYDSDATYLYRADFRTIGSAQFRALSSLCDLTKTSISRSLASFNMKSIISPYVLSQSVIQSEVQTSIEQFRLTTSNTFVKQLEFVQKMIIGNQLLSALQTNIVPLYAQIFNGSLELGYYMVYNISNDSYCGCQINDNCRVPSGIFKELGQSYFNILFQNTQLMLMEIDGFSAGCMPMDSILQSTLQCFYNQTCLNELLLFLSTNESFTAMNISKYSRFKPSSTVKEIVNELMVEEWITNISYEKYYAQCAPIRCTYSKVGKHDLVNVLTTIITFHGGLTLVLKLIIANVVRFIHRKKDNEPNSQISLYTRIRQFPTLIKRYLAQLNLFEHRSSNAHQVHYQYIATRLYILIFLILLTILTSYILATKEIYQKTIYHPTEEQYNKLQKIYPNSLSCSCSVISVPYKSFLEIEPFYHHVCSSDMVSQGWIDYYNNFKLYFIISNRDFRANAGHQFQILATLCEQAQQTVNSALQVFLQRQFVSSQIISQELFRSQINESIEEWKSNTLNSFLHLTQLIRVTNQGNQLINSFHNFYFYLDQISGQLIPVPANYSTCSCARSSTCQIPMGIFVYNWTIFDYVELFHIPNFFTGCFLVESLLESTLECFYDHQCMKIIESYTSNTTTNFSLLDTTRNSPNETVQSIINRLMIDAWQSNISFSAYYKMCSPLSCTYEQTRRHDIVYLISSIFGLFAGLLFGIEILILIILRFIEKMVNDFSLIELKRTFKNVFICRNEQQIINRCHFILLIATICLLYLATSLTLVSKTERVIRPSLFTYQYLLTNYQDSLQCSCSDISIEYQSFLTITSRIHQICSSDFVSNDWIDYIYNTIDPFHLNYTDFRTTAIGQYQLLASFCQLSRQVLNDALSNLLTSHFIDTELLSYNVLYERIQSSLKEFQMAIPNSFLNSLSVIRETTGTNMLMNMFMTSSEFQYESLVTIFSICYTRPLSYEKCNCGLSSKCVQSSRGMMAGCYPLEALLQSTFQCFYNQTCINSHNIFQALNISSSTSSQFFINSSIESILNKLMVEDYSINISYENYFSQCEPLLCSYSYSGHLDILAMTSNIIGIYGGLVIIARFIVVFFFKLYLNKNQKVNPQESET</sequence>
<dbReference type="Proteomes" id="UP000663836">
    <property type="component" value="Unassembled WGS sequence"/>
</dbReference>
<evidence type="ECO:0000313" key="3">
    <source>
        <dbReference type="Proteomes" id="UP000663836"/>
    </source>
</evidence>
<feature type="transmembrane region" description="Helical" evidence="1">
    <location>
        <begin position="465"/>
        <end position="483"/>
    </location>
</feature>
<keyword evidence="1" id="KW-0472">Membrane</keyword>
<evidence type="ECO:0000256" key="1">
    <source>
        <dbReference type="SAM" id="Phobius"/>
    </source>
</evidence>
<feature type="transmembrane region" description="Helical" evidence="1">
    <location>
        <begin position="382"/>
        <end position="404"/>
    </location>
</feature>
<protein>
    <submittedName>
        <fullName evidence="2">Uncharacterized protein</fullName>
    </submittedName>
</protein>
<organism evidence="2 3">
    <name type="scientific">Rotaria sordida</name>
    <dbReference type="NCBI Taxonomy" id="392033"/>
    <lineage>
        <taxon>Eukaryota</taxon>
        <taxon>Metazoa</taxon>
        <taxon>Spiralia</taxon>
        <taxon>Gnathifera</taxon>
        <taxon>Rotifera</taxon>
        <taxon>Eurotatoria</taxon>
        <taxon>Bdelloidea</taxon>
        <taxon>Philodinida</taxon>
        <taxon>Philodinidae</taxon>
        <taxon>Rotaria</taxon>
    </lineage>
</organism>
<feature type="transmembrane region" description="Helical" evidence="1">
    <location>
        <begin position="796"/>
        <end position="822"/>
    </location>
</feature>
<dbReference type="AlphaFoldDB" id="A0A819N3R7"/>
<reference evidence="2" key="1">
    <citation type="submission" date="2021-02" db="EMBL/GenBank/DDBJ databases">
        <authorList>
            <person name="Nowell W R."/>
        </authorList>
    </citation>
    <scope>NUCLEOTIDE SEQUENCE</scope>
</reference>
<name>A0A819N3R7_9BILA</name>
<feature type="transmembrane region" description="Helical" evidence="1">
    <location>
        <begin position="859"/>
        <end position="878"/>
    </location>
</feature>
<comment type="caution">
    <text evidence="2">The sequence shown here is derived from an EMBL/GenBank/DDBJ whole genome shotgun (WGS) entry which is preliminary data.</text>
</comment>
<dbReference type="EMBL" id="CAJOBD010004365">
    <property type="protein sequence ID" value="CAF3991895.1"/>
    <property type="molecule type" value="Genomic_DNA"/>
</dbReference>
<accession>A0A819N3R7</accession>
<evidence type="ECO:0000313" key="2">
    <source>
        <dbReference type="EMBL" id="CAF3991895.1"/>
    </source>
</evidence>
<gene>
    <name evidence="2" type="ORF">JBS370_LOCUS25771</name>
</gene>
<keyword evidence="1" id="KW-0812">Transmembrane</keyword>